<name>A0A822WVM6_9ENTR</name>
<evidence type="ECO:0000313" key="2">
    <source>
        <dbReference type="Proteomes" id="UP000076063"/>
    </source>
</evidence>
<dbReference type="AlphaFoldDB" id="A0A822WVM6"/>
<accession>A0A822WVM6</accession>
<dbReference type="Proteomes" id="UP000076063">
    <property type="component" value="Unassembled WGS sequence"/>
</dbReference>
<dbReference type="EMBL" id="FJZI01000006">
    <property type="protein sequence ID" value="CZX74191.1"/>
    <property type="molecule type" value="Genomic_DNA"/>
</dbReference>
<evidence type="ECO:0000313" key="1">
    <source>
        <dbReference type="EMBL" id="CZX74191.1"/>
    </source>
</evidence>
<comment type="caution">
    <text evidence="1">The sequence shown here is derived from an EMBL/GenBank/DDBJ whole genome shotgun (WGS) entry which is preliminary data.</text>
</comment>
<protein>
    <submittedName>
        <fullName evidence="1">Uncharacterized protein</fullName>
    </submittedName>
</protein>
<proteinExistence type="predicted"/>
<sequence>MNGRAELPSRWGALQQLQDILIAAGVPMENVTVVVPKDGVMGNRSQRVD</sequence>
<reference evidence="1 2" key="1">
    <citation type="submission" date="2016-03" db="EMBL/GenBank/DDBJ databases">
        <authorList>
            <consortium name="Pathogen Informatics"/>
        </authorList>
    </citation>
    <scope>NUCLEOTIDE SEQUENCE [LARGE SCALE GENOMIC DNA]</scope>
    <source>
        <strain evidence="2">e1527</strain>
    </source>
</reference>
<organism evidence="1 2">
    <name type="scientific">Enterobacter bugandensis</name>
    <dbReference type="NCBI Taxonomy" id="881260"/>
    <lineage>
        <taxon>Bacteria</taxon>
        <taxon>Pseudomonadati</taxon>
        <taxon>Pseudomonadota</taxon>
        <taxon>Gammaproteobacteria</taxon>
        <taxon>Enterobacterales</taxon>
        <taxon>Enterobacteriaceae</taxon>
        <taxon>Enterobacter</taxon>
    </lineage>
</organism>
<gene>
    <name evidence="1" type="ORF">SAMEA2273372_02944</name>
</gene>